<evidence type="ECO:0000313" key="1">
    <source>
        <dbReference type="EMBL" id="KAK1857876.1"/>
    </source>
</evidence>
<keyword evidence="2" id="KW-1185">Reference proteome</keyword>
<gene>
    <name evidence="1" type="ORF">I4F81_000490</name>
</gene>
<protein>
    <submittedName>
        <fullName evidence="1">Uncharacterized protein</fullName>
    </submittedName>
</protein>
<evidence type="ECO:0000313" key="2">
    <source>
        <dbReference type="Proteomes" id="UP000798662"/>
    </source>
</evidence>
<proteinExistence type="predicted"/>
<dbReference type="EMBL" id="CM020618">
    <property type="protein sequence ID" value="KAK1857876.1"/>
    <property type="molecule type" value="Genomic_DNA"/>
</dbReference>
<organism evidence="1 2">
    <name type="scientific">Pyropia yezoensis</name>
    <name type="common">Susabi-nori</name>
    <name type="synonym">Porphyra yezoensis</name>
    <dbReference type="NCBI Taxonomy" id="2788"/>
    <lineage>
        <taxon>Eukaryota</taxon>
        <taxon>Rhodophyta</taxon>
        <taxon>Bangiophyceae</taxon>
        <taxon>Bangiales</taxon>
        <taxon>Bangiaceae</taxon>
        <taxon>Pyropia</taxon>
    </lineage>
</organism>
<sequence>MENQVSSLGQGKRPAPEQSATAAGDTTKGAAGDDLHEAKRSKHEGQRRVALEPLVEVPNAPGAVRLRTSSPITPAVSAHGAPAGVATAGHTDGAVPDRVVSPQGAVALSDEVVVFRDRPTAGVEAGISSVASAAEGATVTPARPPTAPGTGRRHIGRSPISATAAPVKACVRGRVPGLAPGAGPNTLASPSPNASALGSPVTGDTDQRHAAGSASAANPDADGSTAHFACDSPGAVLTYHARPPSGTTAEQRVARLAPSRAAADVASPEPPIGASAPRPPPLETDAAEQDFPGGVPADPVSDGIPADPVVGPVAPEGVPVMPVPDPVAPGGTPADPVPDLVDECDDLDAVGESPLVALQVNAGGVPHLTGGSWLIPLDLSPAEEEANQAMLEVQREIAAAGPTTPGPWLALPNDLARRTRIITVDWVMEVCAVFRISRLSMYTAVSLIDRVLASTQVDMLMIQLVAVTSVLVASKLHDTEHVEIGQAVAISAAAYTEEQVLEMERYILRITRWKVIVPNAFTFYPHLVRAGLLGAEVSPSQPRPDVQYVARLLSELSLLENDLSLEPPAVVSAAVVALALGARDLPTWSERLATAAGVDAHTVAPVYKSLLLMWRLTYTSRNPETAPERIPDFLYVKYNHEEFHTPPDNVPDLV</sequence>
<name>A0ACC3BJF3_PYRYE</name>
<comment type="caution">
    <text evidence="1">The sequence shown here is derived from an EMBL/GenBank/DDBJ whole genome shotgun (WGS) entry which is preliminary data.</text>
</comment>
<reference evidence="1" key="1">
    <citation type="submission" date="2019-11" db="EMBL/GenBank/DDBJ databases">
        <title>Nori genome reveals adaptations in red seaweeds to the harsh intertidal environment.</title>
        <authorList>
            <person name="Wang D."/>
            <person name="Mao Y."/>
        </authorList>
    </citation>
    <scope>NUCLEOTIDE SEQUENCE</scope>
    <source>
        <tissue evidence="1">Gametophyte</tissue>
    </source>
</reference>
<accession>A0ACC3BJF3</accession>
<dbReference type="Proteomes" id="UP000798662">
    <property type="component" value="Chromosome 1"/>
</dbReference>